<dbReference type="EMBL" id="HE650822">
    <property type="protein sequence ID" value="CCF56676.1"/>
    <property type="molecule type" value="Genomic_DNA"/>
</dbReference>
<dbReference type="eggNOG" id="ENOG502QVG0">
    <property type="taxonomic scope" value="Eukaryota"/>
</dbReference>
<evidence type="ECO:0000313" key="2">
    <source>
        <dbReference type="Proteomes" id="UP000005220"/>
    </source>
</evidence>
<dbReference type="InParanoid" id="H2AQM6"/>
<dbReference type="Proteomes" id="UP000005220">
    <property type="component" value="Chromosome 2"/>
</dbReference>
<proteinExistence type="predicted"/>
<dbReference type="KEGG" id="kaf:KAFR_0B03800"/>
<protein>
    <submittedName>
        <fullName evidence="1">Uncharacterized protein</fullName>
    </submittedName>
</protein>
<dbReference type="FunCoup" id="H2AQM6">
    <property type="interactions" value="68"/>
</dbReference>
<sequence>MLKRKLVSSFYIFPKKQYVVRNISTLMNIQFLLSYSTASSHSGVFEKENEELTKWVKHSFAETGSALSTTRWTILNDMESFGYAKDAGLSLNGIPLMDDDTFKTVWRDKFQVADPLVFRTVITRIQNQESLFTIPQLYVMVRSLYQLKKFVEIHQLFLSCEKQLSSLLEQNQDDGRNYDFLEILLDVEDYLKNFVISEMVFSYCIKNTKVVKSSVVLLGLKAAIGNKNFPLAKELFLQIMRNKETFLFERADFISFLKYLHRMCDSNIIDVFYQLWTSNKPFEDADFSITSFMHILFLERNDRKKLNMFLQNEVIISSGYVNDILFKFINFCYDKTSMVPNNIVGELSEIDDKIYAFFRRLEKESINKRRLLYTIMLRAFVKMNSEKHILKLLKLIHADVDINLENEHHLIVLEYFIKNGKLSSMLEYVEQVKHLNTKNKGDHLSTLNLVADLQRCAFRAYPMLRYEYNNELYIILRRFEQFTPYMSWIPELLKNLELQKQSLRYRFNTPILLHDERVTILKYRENIRKHDTKLLKEIISTSVNYNSRYSAKFLITLLQLSLKGKEKVVALLIDDIIKKGHFGEDSEVAVKVGIEWLKDKLNSNNISQNLQREEILKFSREFGKVMDAKYLIQLTHLLINCRCFKDAEKLIGKARGVVLETTPIDARDLLYYYMVYLKFACRKHDMALFCNILRDWNMNPLATYIEQDSIRQIKGFMKYLSRKKYQLDQHMQVDILEQIDEEISHIKKRYGGIKIEGLDNMKKLAQFLQPWIKDRLRERIKNAEAEREKLRSASV</sequence>
<reference evidence="1 2" key="1">
    <citation type="journal article" date="2011" name="Proc. Natl. Acad. Sci. U.S.A.">
        <title>Evolutionary erosion of yeast sex chromosomes by mating-type switching accidents.</title>
        <authorList>
            <person name="Gordon J.L."/>
            <person name="Armisen D."/>
            <person name="Proux-Wera E."/>
            <person name="Oheigeartaigh S.S."/>
            <person name="Byrne K.P."/>
            <person name="Wolfe K.H."/>
        </authorList>
    </citation>
    <scope>NUCLEOTIDE SEQUENCE [LARGE SCALE GENOMIC DNA]</scope>
    <source>
        <strain evidence="2">ATCC 22294 / BCRC 22015 / CBS 2517 / CECT 1963 / NBRC 1671 / NRRL Y-8276</strain>
    </source>
</reference>
<dbReference type="OrthoDB" id="4061518at2759"/>
<keyword evidence="2" id="KW-1185">Reference proteome</keyword>
<accession>H2AQM6</accession>
<dbReference type="RefSeq" id="XP_003955811.1">
    <property type="nucleotide sequence ID" value="XM_003955762.1"/>
</dbReference>
<dbReference type="STRING" id="1071382.H2AQM6"/>
<organism evidence="1 2">
    <name type="scientific">Kazachstania africana (strain ATCC 22294 / BCRC 22015 / CBS 2517 / CECT 1963 / NBRC 1671 / NRRL Y-8276)</name>
    <name type="common">Yeast</name>
    <name type="synonym">Kluyveromyces africanus</name>
    <dbReference type="NCBI Taxonomy" id="1071382"/>
    <lineage>
        <taxon>Eukaryota</taxon>
        <taxon>Fungi</taxon>
        <taxon>Dikarya</taxon>
        <taxon>Ascomycota</taxon>
        <taxon>Saccharomycotina</taxon>
        <taxon>Saccharomycetes</taxon>
        <taxon>Saccharomycetales</taxon>
        <taxon>Saccharomycetaceae</taxon>
        <taxon>Kazachstania</taxon>
    </lineage>
</organism>
<dbReference type="HOGENOM" id="CLU_351657_0_0_1"/>
<gene>
    <name evidence="1" type="primary">KAFR0B03800</name>
    <name evidence="1" type="ORF">KAFR_0B03800</name>
</gene>
<name>H2AQM6_KAZAF</name>
<dbReference type="AlphaFoldDB" id="H2AQM6"/>
<dbReference type="GeneID" id="13883136"/>
<evidence type="ECO:0000313" key="1">
    <source>
        <dbReference type="EMBL" id="CCF56676.1"/>
    </source>
</evidence>